<proteinExistence type="predicted"/>
<sequence>MAVRFDGGVSYHIGGGWGTETPNPVSDAPAFVIRGTDIPRLAVGDLNLMEFRFNV</sequence>
<gene>
    <name evidence="1" type="ordered locus">HMPREF0733_10191</name>
</gene>
<dbReference type="KEGG" id="rdn:HMPREF0733_10191"/>
<protein>
    <submittedName>
        <fullName evidence="1">Uncharacterized protein</fullName>
    </submittedName>
</protein>
<dbReference type="RefSeq" id="WP_013397535.1">
    <property type="nucleotide sequence ID" value="NC_014643.1"/>
</dbReference>
<dbReference type="HOGENOM" id="CLU_3029642_0_0_11"/>
<accession>E3H5A3</accession>
<evidence type="ECO:0000313" key="1">
    <source>
        <dbReference type="EMBL" id="ADP39649.1"/>
    </source>
</evidence>
<dbReference type="GeneID" id="42530126"/>
<dbReference type="Proteomes" id="UP000000387">
    <property type="component" value="Chromosome"/>
</dbReference>
<name>E3H5A3_ROTDC</name>
<dbReference type="AlphaFoldDB" id="E3H5A3"/>
<organism evidence="1 2">
    <name type="scientific">Rothia dentocariosa (strain ATCC 17931 / CDC X599 / XDIA)</name>
    <dbReference type="NCBI Taxonomy" id="762948"/>
    <lineage>
        <taxon>Bacteria</taxon>
        <taxon>Bacillati</taxon>
        <taxon>Actinomycetota</taxon>
        <taxon>Actinomycetes</taxon>
        <taxon>Micrococcales</taxon>
        <taxon>Micrococcaceae</taxon>
        <taxon>Rothia</taxon>
    </lineage>
</organism>
<evidence type="ECO:0000313" key="2">
    <source>
        <dbReference type="Proteomes" id="UP000000387"/>
    </source>
</evidence>
<dbReference type="EMBL" id="CP002280">
    <property type="protein sequence ID" value="ADP39649.1"/>
    <property type="molecule type" value="Genomic_DNA"/>
</dbReference>
<reference evidence="2" key="1">
    <citation type="submission" date="2010-10" db="EMBL/GenBank/DDBJ databases">
        <title>The complete genome of Rothia dentocariosa ATCC 17931.</title>
        <authorList>
            <person name="Muzny D."/>
            <person name="Qin X."/>
            <person name="Buhay C."/>
            <person name="Dugan-Rocha S."/>
            <person name="Ding Y."/>
            <person name="Chen G."/>
            <person name="Hawes A."/>
            <person name="Holder M."/>
            <person name="Jhangiani S."/>
            <person name="Johnson A."/>
            <person name="Khan Z."/>
            <person name="Li Z."/>
            <person name="Liu W."/>
            <person name="Liu X."/>
            <person name="Perez L."/>
            <person name="Shen H."/>
            <person name="Wang Q."/>
            <person name="Watt J."/>
            <person name="Xi L."/>
            <person name="Xin Y."/>
            <person name="Zhou J."/>
            <person name="Deng J."/>
            <person name="Jiang H."/>
            <person name="Liu Y."/>
            <person name="Qu J."/>
            <person name="Song X.-Z."/>
            <person name="Zhang L."/>
            <person name="Villasana D."/>
            <person name="Johnson A."/>
            <person name="Liu J."/>
            <person name="Liyanage D."/>
            <person name="Lorensuhewa L."/>
            <person name="Robinson T."/>
            <person name="Song A."/>
            <person name="Song B.-B."/>
            <person name="Dinh H."/>
            <person name="Thornton R."/>
            <person name="Coyle M."/>
            <person name="Francisco L."/>
            <person name="Jackson L."/>
            <person name="Javaid M."/>
            <person name="Korchina V."/>
            <person name="Kovar C."/>
            <person name="Mata R."/>
            <person name="Mathew T."/>
            <person name="Ngo R."/>
            <person name="Nguyen L."/>
            <person name="Nguyen N."/>
            <person name="Okwuonu G."/>
            <person name="Ongeri F."/>
            <person name="Pham C."/>
            <person name="Simmons D."/>
            <person name="Wilczek-Boney K."/>
            <person name="Hale W."/>
            <person name="Jakkamsetti A."/>
            <person name="Pham P."/>
            <person name="Ruth R."/>
            <person name="San Lucas F."/>
            <person name="Warren J."/>
            <person name="Zhang J."/>
            <person name="Zhao Z."/>
            <person name="Zhou C."/>
            <person name="Zhu D."/>
            <person name="Lee S."/>
            <person name="Bess C."/>
            <person name="Blankenburg K."/>
            <person name="Forbes L."/>
            <person name="Fu Q."/>
            <person name="Gubbala S."/>
            <person name="Hirani K."/>
            <person name="Jayaseelan J.C."/>
            <person name="Lara F."/>
            <person name="Munidasa M."/>
            <person name="Palculict T."/>
            <person name="Patil S."/>
            <person name="Pu L.-L."/>
            <person name="Saada N."/>
            <person name="Tang L."/>
            <person name="Weissenberger G."/>
            <person name="Zhu Y."/>
            <person name="Hemphill L."/>
            <person name="Shang Y."/>
            <person name="Youmans B."/>
            <person name="Ayvaz T."/>
            <person name="Ross M."/>
            <person name="Santibanez J."/>
            <person name="Aqrawi P."/>
            <person name="Gross S."/>
            <person name="Joshi V."/>
            <person name="Fowler G."/>
            <person name="Nazareth L."/>
            <person name="Reid J."/>
            <person name="Worley K."/>
            <person name="Petrosino J."/>
            <person name="Highlander S."/>
            <person name="Gibbs R."/>
        </authorList>
    </citation>
    <scope>NUCLEOTIDE SEQUENCE [LARGE SCALE GENOMIC DNA]</scope>
    <source>
        <strain evidence="2">ATCC 17931 / CDC X599 / XDIA</strain>
    </source>
</reference>